<feature type="non-terminal residue" evidence="2">
    <location>
        <position position="1"/>
    </location>
</feature>
<name>A0A9P4GE94_9PLEO</name>
<proteinExistence type="predicted"/>
<gene>
    <name evidence="2" type="ORF">K460DRAFT_239528</name>
</gene>
<dbReference type="EMBL" id="ML976617">
    <property type="protein sequence ID" value="KAF1844007.1"/>
    <property type="molecule type" value="Genomic_DNA"/>
</dbReference>
<comment type="caution">
    <text evidence="2">The sequence shown here is derived from an EMBL/GenBank/DDBJ whole genome shotgun (WGS) entry which is preliminary data.</text>
</comment>
<feature type="non-terminal residue" evidence="2">
    <location>
        <position position="319"/>
    </location>
</feature>
<evidence type="ECO:0000256" key="1">
    <source>
        <dbReference type="SAM" id="MobiDB-lite"/>
    </source>
</evidence>
<feature type="region of interest" description="Disordered" evidence="1">
    <location>
        <begin position="171"/>
        <end position="214"/>
    </location>
</feature>
<dbReference type="OrthoDB" id="3645916at2759"/>
<accession>A0A9P4GE94</accession>
<dbReference type="RefSeq" id="XP_040786570.1">
    <property type="nucleotide sequence ID" value="XM_040927305.1"/>
</dbReference>
<dbReference type="AlphaFoldDB" id="A0A9P4GE94"/>
<organism evidence="2 3">
    <name type="scientific">Cucurbitaria berberidis CBS 394.84</name>
    <dbReference type="NCBI Taxonomy" id="1168544"/>
    <lineage>
        <taxon>Eukaryota</taxon>
        <taxon>Fungi</taxon>
        <taxon>Dikarya</taxon>
        <taxon>Ascomycota</taxon>
        <taxon>Pezizomycotina</taxon>
        <taxon>Dothideomycetes</taxon>
        <taxon>Pleosporomycetidae</taxon>
        <taxon>Pleosporales</taxon>
        <taxon>Pleosporineae</taxon>
        <taxon>Cucurbitariaceae</taxon>
        <taxon>Cucurbitaria</taxon>
    </lineage>
</organism>
<keyword evidence="3" id="KW-1185">Reference proteome</keyword>
<sequence length="319" mass="36390">VDPLVAATAQQIADVINDFKRKLDQRDGTWASAQGTVEFALHSQTFVLAIVPDEDGKEYPITVQATLKPHQGTNGIINAPVSPAYKLTKHASDTELERDLVSRKKRKLDEHDNILNEQPAIEVDEDIKPLITKEDINDLLVKLREDIQEDTSECVNHVQRLLRRVKGERHGMSKLDHQQSHIRQTREPFRDSVGGNHTIPAASFPSPSADRDEQNATVPDIIRHETKLISTQIKWVEDCRRVAMDINDKREETWRTSSAGFHDRQRQDRENFQNRILHESGMHTQTLNSILNEVKAIGLYAQNMKWETPNSHLVYPSPS</sequence>
<dbReference type="GeneID" id="63844558"/>
<reference evidence="2" key="1">
    <citation type="submission" date="2020-01" db="EMBL/GenBank/DDBJ databases">
        <authorList>
            <consortium name="DOE Joint Genome Institute"/>
            <person name="Haridas S."/>
            <person name="Albert R."/>
            <person name="Binder M."/>
            <person name="Bloem J."/>
            <person name="Labutti K."/>
            <person name="Salamov A."/>
            <person name="Andreopoulos B."/>
            <person name="Baker S.E."/>
            <person name="Barry K."/>
            <person name="Bills G."/>
            <person name="Bluhm B.H."/>
            <person name="Cannon C."/>
            <person name="Castanera R."/>
            <person name="Culley D.E."/>
            <person name="Daum C."/>
            <person name="Ezra D."/>
            <person name="Gonzalez J.B."/>
            <person name="Henrissat B."/>
            <person name="Kuo A."/>
            <person name="Liang C."/>
            <person name="Lipzen A."/>
            <person name="Lutzoni F."/>
            <person name="Magnuson J."/>
            <person name="Mondo S."/>
            <person name="Nolan M."/>
            <person name="Ohm R."/>
            <person name="Pangilinan J."/>
            <person name="Park H.-J."/>
            <person name="Ramirez L."/>
            <person name="Alfaro M."/>
            <person name="Sun H."/>
            <person name="Tritt A."/>
            <person name="Yoshinaga Y."/>
            <person name="Zwiers L.-H."/>
            <person name="Turgeon B.G."/>
            <person name="Goodwin S.B."/>
            <person name="Spatafora J.W."/>
            <person name="Crous P.W."/>
            <person name="Grigoriev I.V."/>
        </authorList>
    </citation>
    <scope>NUCLEOTIDE SEQUENCE</scope>
    <source>
        <strain evidence="2">CBS 394.84</strain>
    </source>
</reference>
<evidence type="ECO:0000313" key="2">
    <source>
        <dbReference type="EMBL" id="KAF1844007.1"/>
    </source>
</evidence>
<protein>
    <submittedName>
        <fullName evidence="2">Uncharacterized protein</fullName>
    </submittedName>
</protein>
<evidence type="ECO:0000313" key="3">
    <source>
        <dbReference type="Proteomes" id="UP000800039"/>
    </source>
</evidence>
<dbReference type="Proteomes" id="UP000800039">
    <property type="component" value="Unassembled WGS sequence"/>
</dbReference>
<feature type="compositionally biased region" description="Basic and acidic residues" evidence="1">
    <location>
        <begin position="171"/>
        <end position="190"/>
    </location>
</feature>